<keyword evidence="2" id="KW-1185">Reference proteome</keyword>
<reference evidence="1 2" key="1">
    <citation type="journal article" date="2022" name="Hortic Res">
        <title>A haplotype resolved chromosomal level avocado genome allows analysis of novel avocado genes.</title>
        <authorList>
            <person name="Nath O."/>
            <person name="Fletcher S.J."/>
            <person name="Hayward A."/>
            <person name="Shaw L.M."/>
            <person name="Masouleh A.K."/>
            <person name="Furtado A."/>
            <person name="Henry R.J."/>
            <person name="Mitter N."/>
        </authorList>
    </citation>
    <scope>NUCLEOTIDE SEQUENCE [LARGE SCALE GENOMIC DNA]</scope>
    <source>
        <strain evidence="2">cv. Hass</strain>
    </source>
</reference>
<name>A0ACC2MHF1_PERAE</name>
<dbReference type="Proteomes" id="UP001234297">
    <property type="component" value="Chromosome 2"/>
</dbReference>
<protein>
    <submittedName>
        <fullName evidence="1">Uncharacterized protein</fullName>
    </submittedName>
</protein>
<dbReference type="EMBL" id="CM056810">
    <property type="protein sequence ID" value="KAJ8645161.1"/>
    <property type="molecule type" value="Genomic_DNA"/>
</dbReference>
<evidence type="ECO:0000313" key="2">
    <source>
        <dbReference type="Proteomes" id="UP001234297"/>
    </source>
</evidence>
<sequence>MGDLESVFRVACEMHQSGERFNEHTCSVVLQACGLERDRIRGEQVHGLVVKNGFKENAFVGTALVAMYSRSGSLDDAEMVFKGLDEINIRCWNSIILGYGKVGDSEKAIQVFCDLLDSGLEPSDYTFTNVISACSGATALDAGRQLHGLAVKYGFVFEITVANAVITMYVEYGLVEEAERIFSGMTERSLITWTALLSGYVKNGYSEKAINAFINILDLGICFDSSCLAAAVDACSKCRNLELGFQIHGIIVKLGFLSDIFVPTALIDTYTKCGDLKSAILLFNGLSCQNIASFNALLAGYMQAAGDEEEDIMPLFNQLRLTGIKPDSATFAQLLRLSADRASIVKGRCLHGYCIKVGCEDGTIVGNAIITMYAKCGSINDACRMFNNMTSRDLVTWNAMISAYALHGNGKEAVSHFEDMERNGYVPDEITLLSVLQACSYSGLFEDGFSLYNVMERRYKIELGIEHQACMVHLLGQAGKLSEAMEFIKESAFSASPLLWRTLVNACKLHGDLNFGRLASENLLNLAPHEAASYILVSNLYDRGGMLEESANVRVMMNDRNIRKEVGCSWIEISNSVHRFIAGATDHPRSRDIYAKLDELSNLLKQNGYVPIT</sequence>
<proteinExistence type="predicted"/>
<accession>A0ACC2MHF1</accession>
<evidence type="ECO:0000313" key="1">
    <source>
        <dbReference type="EMBL" id="KAJ8645161.1"/>
    </source>
</evidence>
<organism evidence="1 2">
    <name type="scientific">Persea americana</name>
    <name type="common">Avocado</name>
    <dbReference type="NCBI Taxonomy" id="3435"/>
    <lineage>
        <taxon>Eukaryota</taxon>
        <taxon>Viridiplantae</taxon>
        <taxon>Streptophyta</taxon>
        <taxon>Embryophyta</taxon>
        <taxon>Tracheophyta</taxon>
        <taxon>Spermatophyta</taxon>
        <taxon>Magnoliopsida</taxon>
        <taxon>Magnoliidae</taxon>
        <taxon>Laurales</taxon>
        <taxon>Lauraceae</taxon>
        <taxon>Persea</taxon>
    </lineage>
</organism>
<gene>
    <name evidence="1" type="ORF">MRB53_006909</name>
</gene>
<comment type="caution">
    <text evidence="1">The sequence shown here is derived from an EMBL/GenBank/DDBJ whole genome shotgun (WGS) entry which is preliminary data.</text>
</comment>